<proteinExistence type="predicted"/>
<dbReference type="EMBL" id="UYYB01106764">
    <property type="protein sequence ID" value="VDM79912.1"/>
    <property type="molecule type" value="Genomic_DNA"/>
</dbReference>
<evidence type="ECO:0000313" key="2">
    <source>
        <dbReference type="Proteomes" id="UP000270094"/>
    </source>
</evidence>
<accession>A0A3P7LLA4</accession>
<evidence type="ECO:0000313" key="1">
    <source>
        <dbReference type="EMBL" id="VDM79912.1"/>
    </source>
</evidence>
<protein>
    <submittedName>
        <fullName evidence="1">Uncharacterized protein</fullName>
    </submittedName>
</protein>
<gene>
    <name evidence="1" type="ORF">SVUK_LOCUS14910</name>
</gene>
<dbReference type="AlphaFoldDB" id="A0A3P7LLA4"/>
<organism evidence="1 2">
    <name type="scientific">Strongylus vulgaris</name>
    <name type="common">Blood worm</name>
    <dbReference type="NCBI Taxonomy" id="40348"/>
    <lineage>
        <taxon>Eukaryota</taxon>
        <taxon>Metazoa</taxon>
        <taxon>Ecdysozoa</taxon>
        <taxon>Nematoda</taxon>
        <taxon>Chromadorea</taxon>
        <taxon>Rhabditida</taxon>
        <taxon>Rhabditina</taxon>
        <taxon>Rhabditomorpha</taxon>
        <taxon>Strongyloidea</taxon>
        <taxon>Strongylidae</taxon>
        <taxon>Strongylus</taxon>
    </lineage>
</organism>
<reference evidence="1 2" key="1">
    <citation type="submission" date="2018-11" db="EMBL/GenBank/DDBJ databases">
        <authorList>
            <consortium name="Pathogen Informatics"/>
        </authorList>
    </citation>
    <scope>NUCLEOTIDE SEQUENCE [LARGE SCALE GENOMIC DNA]</scope>
</reference>
<dbReference type="Proteomes" id="UP000270094">
    <property type="component" value="Unassembled WGS sequence"/>
</dbReference>
<name>A0A3P7LLA4_STRVU</name>
<keyword evidence="2" id="KW-1185">Reference proteome</keyword>
<sequence>MTAVVECADVVIIENKPPIENAATATGIKSEAPSDITEKTVDANKDVNAVVAVKEQASDLISEDPNAWRPHVSLFST</sequence>